<name>A0A931HZS5_9HYPH</name>
<gene>
    <name evidence="2" type="ORF">I5731_02620</name>
</gene>
<proteinExistence type="predicted"/>
<evidence type="ECO:0000313" key="3">
    <source>
        <dbReference type="Proteomes" id="UP000631694"/>
    </source>
</evidence>
<evidence type="ECO:0000313" key="2">
    <source>
        <dbReference type="EMBL" id="MBH0236705.1"/>
    </source>
</evidence>
<accession>A0A931HZS5</accession>
<keyword evidence="3" id="KW-1185">Reference proteome</keyword>
<comment type="caution">
    <text evidence="2">The sequence shown here is derived from an EMBL/GenBank/DDBJ whole genome shotgun (WGS) entry which is preliminary data.</text>
</comment>
<feature type="region of interest" description="Disordered" evidence="1">
    <location>
        <begin position="1"/>
        <end position="25"/>
    </location>
</feature>
<dbReference type="InterPro" id="IPR025227">
    <property type="entry name" value="DUF4169"/>
</dbReference>
<protein>
    <submittedName>
        <fullName evidence="2">DUF4169 family protein</fullName>
    </submittedName>
</protein>
<dbReference type="EMBL" id="JADZLT010000040">
    <property type="protein sequence ID" value="MBH0236705.1"/>
    <property type="molecule type" value="Genomic_DNA"/>
</dbReference>
<reference evidence="2" key="1">
    <citation type="submission" date="2020-12" db="EMBL/GenBank/DDBJ databases">
        <title>Methylobrevis albus sp. nov., isolated from fresh water lack sediment.</title>
        <authorList>
            <person name="Zou Q."/>
        </authorList>
    </citation>
    <scope>NUCLEOTIDE SEQUENCE</scope>
    <source>
        <strain evidence="2">L22</strain>
    </source>
</reference>
<sequence>MGDVVNLRMARKQKQRAAKEATAAENRVRFGRTKAERERETALAELEAVRLEGHRRPDEP</sequence>
<organism evidence="2 3">
    <name type="scientific">Methylobrevis albus</name>
    <dbReference type="NCBI Taxonomy" id="2793297"/>
    <lineage>
        <taxon>Bacteria</taxon>
        <taxon>Pseudomonadati</taxon>
        <taxon>Pseudomonadota</taxon>
        <taxon>Alphaproteobacteria</taxon>
        <taxon>Hyphomicrobiales</taxon>
        <taxon>Pleomorphomonadaceae</taxon>
        <taxon>Methylobrevis</taxon>
    </lineage>
</organism>
<dbReference type="Pfam" id="PF13770">
    <property type="entry name" value="DUF4169"/>
    <property type="match status" value="1"/>
</dbReference>
<evidence type="ECO:0000256" key="1">
    <source>
        <dbReference type="SAM" id="MobiDB-lite"/>
    </source>
</evidence>
<dbReference type="Proteomes" id="UP000631694">
    <property type="component" value="Unassembled WGS sequence"/>
</dbReference>
<dbReference type="AlphaFoldDB" id="A0A931HZS5"/>
<dbReference type="RefSeq" id="WP_197309807.1">
    <property type="nucleotide sequence ID" value="NZ_JADZLT010000040.1"/>
</dbReference>